<evidence type="ECO:0000256" key="8">
    <source>
        <dbReference type="ARBA" id="ARBA00022989"/>
    </source>
</evidence>
<dbReference type="GO" id="GO:0004721">
    <property type="term" value="F:phosphoprotein phosphatase activity"/>
    <property type="evidence" value="ECO:0007669"/>
    <property type="project" value="TreeGrafter"/>
</dbReference>
<evidence type="ECO:0000313" key="14">
    <source>
        <dbReference type="Proteomes" id="UP000198806"/>
    </source>
</evidence>
<feature type="transmembrane region" description="Helical" evidence="11">
    <location>
        <begin position="16"/>
        <end position="36"/>
    </location>
</feature>
<keyword evidence="5" id="KW-0808">Transferase</keyword>
<keyword evidence="14" id="KW-1185">Reference proteome</keyword>
<keyword evidence="8 11" id="KW-1133">Transmembrane helix</keyword>
<dbReference type="SUPFAM" id="SSF55874">
    <property type="entry name" value="ATPase domain of HSP90 chaperone/DNA topoisomerase II/histidine kinase"/>
    <property type="match status" value="1"/>
</dbReference>
<dbReference type="GO" id="GO:0016036">
    <property type="term" value="P:cellular response to phosphate starvation"/>
    <property type="evidence" value="ECO:0007669"/>
    <property type="project" value="TreeGrafter"/>
</dbReference>
<dbReference type="InterPro" id="IPR036890">
    <property type="entry name" value="HATPase_C_sf"/>
</dbReference>
<evidence type="ECO:0000313" key="13">
    <source>
        <dbReference type="EMBL" id="SFO18412.1"/>
    </source>
</evidence>
<dbReference type="OrthoDB" id="9780487at2"/>
<keyword evidence="9" id="KW-0902">Two-component regulatory system</keyword>
<evidence type="ECO:0000256" key="10">
    <source>
        <dbReference type="ARBA" id="ARBA00023136"/>
    </source>
</evidence>
<evidence type="ECO:0000256" key="9">
    <source>
        <dbReference type="ARBA" id="ARBA00023012"/>
    </source>
</evidence>
<keyword evidence="10 11" id="KW-0472">Membrane</keyword>
<reference evidence="13 14" key="1">
    <citation type="submission" date="2016-10" db="EMBL/GenBank/DDBJ databases">
        <authorList>
            <person name="de Groot N.N."/>
        </authorList>
    </citation>
    <scope>NUCLEOTIDE SEQUENCE [LARGE SCALE GENOMIC DNA]</scope>
    <source>
        <strain evidence="13 14">DSM 1283</strain>
    </source>
</reference>
<evidence type="ECO:0000256" key="7">
    <source>
        <dbReference type="ARBA" id="ARBA00022777"/>
    </source>
</evidence>
<dbReference type="PRINTS" id="PR00344">
    <property type="entry name" value="BCTRLSENSOR"/>
</dbReference>
<dbReference type="Gene3D" id="3.30.565.10">
    <property type="entry name" value="Histidine kinase-like ATPase, C-terminal domain"/>
    <property type="match status" value="1"/>
</dbReference>
<evidence type="ECO:0000256" key="6">
    <source>
        <dbReference type="ARBA" id="ARBA00022692"/>
    </source>
</evidence>
<comment type="catalytic activity">
    <reaction evidence="1">
        <text>ATP + protein L-histidine = ADP + protein N-phospho-L-histidine.</text>
        <dbReference type="EC" id="2.7.13.3"/>
    </reaction>
</comment>
<evidence type="ECO:0000256" key="5">
    <source>
        <dbReference type="ARBA" id="ARBA00022679"/>
    </source>
</evidence>
<evidence type="ECO:0000256" key="11">
    <source>
        <dbReference type="SAM" id="Phobius"/>
    </source>
</evidence>
<dbReference type="PANTHER" id="PTHR45453:SF2">
    <property type="entry name" value="HISTIDINE KINASE"/>
    <property type="match status" value="1"/>
</dbReference>
<comment type="subcellular location">
    <subcellularLocation>
        <location evidence="2">Cell membrane</location>
        <topology evidence="2">Multi-pass membrane protein</topology>
    </subcellularLocation>
</comment>
<evidence type="ECO:0000256" key="2">
    <source>
        <dbReference type="ARBA" id="ARBA00004651"/>
    </source>
</evidence>
<name>A0A1I5F3U5_9FIRM</name>
<dbReference type="STRING" id="1527.SAMN04489757_11220"/>
<proteinExistence type="predicted"/>
<dbReference type="GO" id="GO:0000155">
    <property type="term" value="F:phosphorelay sensor kinase activity"/>
    <property type="evidence" value="ECO:0007669"/>
    <property type="project" value="TreeGrafter"/>
</dbReference>
<keyword evidence="7 13" id="KW-0418">Kinase</keyword>
<dbReference type="InterPro" id="IPR003594">
    <property type="entry name" value="HATPase_dom"/>
</dbReference>
<dbReference type="Proteomes" id="UP000198806">
    <property type="component" value="Unassembled WGS sequence"/>
</dbReference>
<dbReference type="AlphaFoldDB" id="A0A1I5F3U5"/>
<accession>A0A1I5F3U5</accession>
<dbReference type="Pfam" id="PF02518">
    <property type="entry name" value="HATPase_c"/>
    <property type="match status" value="1"/>
</dbReference>
<keyword evidence="4" id="KW-1003">Cell membrane</keyword>
<feature type="domain" description="Histidine kinase" evidence="12">
    <location>
        <begin position="130"/>
        <end position="346"/>
    </location>
</feature>
<feature type="transmembrane region" description="Helical" evidence="11">
    <location>
        <begin position="42"/>
        <end position="63"/>
    </location>
</feature>
<protein>
    <recommendedName>
        <fullName evidence="3">histidine kinase</fullName>
        <ecNumber evidence="3">2.7.13.3</ecNumber>
    </recommendedName>
</protein>
<dbReference type="PANTHER" id="PTHR45453">
    <property type="entry name" value="PHOSPHATE REGULON SENSOR PROTEIN PHOR"/>
    <property type="match status" value="1"/>
</dbReference>
<sequence>MKKMHTVFTYISSCKIWLISMICVDVLFLFFAWVAYPGDLLKLAGLMLFVILSAFIIPLTLIIRKHKQENIAFQSFLLEPDETNEYLLSEFVSPSLRPYVHELGQCLREKQAEIEARNIQVTDYEYYIENWVHEIKKPLSLMTLLLDNRKDEISPRVHTRMLYARDHIKQDVEQILYFSRLGAVHKDYYWEPLSINNICKEAVTDNSTLLDEAGFQIEYSDEDYFVVSDQKGLMFILGQIISNSVKYSDEKTTPLLRFEVKENTDTQKIILSINDNGLGIPPSDLPFIFDKGFTGDTGSYLSRSTGMGLYLVQKMADDLNIRVHVQSHNLGYDKGTAFSLIFPKISDYREG</sequence>
<dbReference type="InterPro" id="IPR005467">
    <property type="entry name" value="His_kinase_dom"/>
</dbReference>
<evidence type="ECO:0000256" key="1">
    <source>
        <dbReference type="ARBA" id="ARBA00000085"/>
    </source>
</evidence>
<dbReference type="InterPro" id="IPR050351">
    <property type="entry name" value="BphY/WalK/GraS-like"/>
</dbReference>
<dbReference type="EMBL" id="FOWD01000012">
    <property type="protein sequence ID" value="SFO18412.1"/>
    <property type="molecule type" value="Genomic_DNA"/>
</dbReference>
<evidence type="ECO:0000259" key="12">
    <source>
        <dbReference type="PROSITE" id="PS50109"/>
    </source>
</evidence>
<evidence type="ECO:0000256" key="3">
    <source>
        <dbReference type="ARBA" id="ARBA00012438"/>
    </source>
</evidence>
<dbReference type="EC" id="2.7.13.3" evidence="3"/>
<dbReference type="SMART" id="SM00387">
    <property type="entry name" value="HATPase_c"/>
    <property type="match status" value="1"/>
</dbReference>
<keyword evidence="6 11" id="KW-0812">Transmembrane</keyword>
<evidence type="ECO:0000256" key="4">
    <source>
        <dbReference type="ARBA" id="ARBA00022475"/>
    </source>
</evidence>
<gene>
    <name evidence="13" type="ORF">SAMN04489757_11220</name>
</gene>
<dbReference type="PROSITE" id="PS50109">
    <property type="entry name" value="HIS_KIN"/>
    <property type="match status" value="1"/>
</dbReference>
<organism evidence="13 14">
    <name type="scientific">Anaerocolumna aminovalerica</name>
    <dbReference type="NCBI Taxonomy" id="1527"/>
    <lineage>
        <taxon>Bacteria</taxon>
        <taxon>Bacillati</taxon>
        <taxon>Bacillota</taxon>
        <taxon>Clostridia</taxon>
        <taxon>Lachnospirales</taxon>
        <taxon>Lachnospiraceae</taxon>
        <taxon>Anaerocolumna</taxon>
    </lineage>
</organism>
<dbReference type="InterPro" id="IPR004358">
    <property type="entry name" value="Sig_transdc_His_kin-like_C"/>
</dbReference>
<dbReference type="GO" id="GO:0005886">
    <property type="term" value="C:plasma membrane"/>
    <property type="evidence" value="ECO:0007669"/>
    <property type="project" value="UniProtKB-SubCell"/>
</dbReference>